<feature type="transmembrane region" description="Helical" evidence="2">
    <location>
        <begin position="150"/>
        <end position="171"/>
    </location>
</feature>
<feature type="transmembrane region" description="Helical" evidence="2">
    <location>
        <begin position="17"/>
        <end position="37"/>
    </location>
</feature>
<reference evidence="4 5" key="1">
    <citation type="journal article" date="2019" name="Nat. Ecol. Evol.">
        <title>Megaphylogeny resolves global patterns of mushroom evolution.</title>
        <authorList>
            <person name="Varga T."/>
            <person name="Krizsan K."/>
            <person name="Foldi C."/>
            <person name="Dima B."/>
            <person name="Sanchez-Garcia M."/>
            <person name="Sanchez-Ramirez S."/>
            <person name="Szollosi G.J."/>
            <person name="Szarkandi J.G."/>
            <person name="Papp V."/>
            <person name="Albert L."/>
            <person name="Andreopoulos W."/>
            <person name="Angelini C."/>
            <person name="Antonin V."/>
            <person name="Barry K.W."/>
            <person name="Bougher N.L."/>
            <person name="Buchanan P."/>
            <person name="Buyck B."/>
            <person name="Bense V."/>
            <person name="Catcheside P."/>
            <person name="Chovatia M."/>
            <person name="Cooper J."/>
            <person name="Damon W."/>
            <person name="Desjardin D."/>
            <person name="Finy P."/>
            <person name="Geml J."/>
            <person name="Haridas S."/>
            <person name="Hughes K."/>
            <person name="Justo A."/>
            <person name="Karasinski D."/>
            <person name="Kautmanova I."/>
            <person name="Kiss B."/>
            <person name="Kocsube S."/>
            <person name="Kotiranta H."/>
            <person name="LaButti K.M."/>
            <person name="Lechner B.E."/>
            <person name="Liimatainen K."/>
            <person name="Lipzen A."/>
            <person name="Lukacs Z."/>
            <person name="Mihaltcheva S."/>
            <person name="Morgado L.N."/>
            <person name="Niskanen T."/>
            <person name="Noordeloos M.E."/>
            <person name="Ohm R.A."/>
            <person name="Ortiz-Santana B."/>
            <person name="Ovrebo C."/>
            <person name="Racz N."/>
            <person name="Riley R."/>
            <person name="Savchenko A."/>
            <person name="Shiryaev A."/>
            <person name="Soop K."/>
            <person name="Spirin V."/>
            <person name="Szebenyi C."/>
            <person name="Tomsovsky M."/>
            <person name="Tulloss R.E."/>
            <person name="Uehling J."/>
            <person name="Grigoriev I.V."/>
            <person name="Vagvolgyi C."/>
            <person name="Papp T."/>
            <person name="Martin F.M."/>
            <person name="Miettinen O."/>
            <person name="Hibbett D.S."/>
            <person name="Nagy L.G."/>
        </authorList>
    </citation>
    <scope>NUCLEOTIDE SEQUENCE [LARGE SCALE GENOMIC DNA]</scope>
    <source>
        <strain evidence="4 5">CBS 309.79</strain>
    </source>
</reference>
<protein>
    <recommendedName>
        <fullName evidence="3">DUF6533 domain-containing protein</fullName>
    </recommendedName>
</protein>
<keyword evidence="5" id="KW-1185">Reference proteome</keyword>
<name>A0A5C3Q9Y5_9AGAR</name>
<keyword evidence="2" id="KW-0812">Transmembrane</keyword>
<accession>A0A5C3Q9Y5</accession>
<sequence>MSSPIATATTHFLRFRIQYSSIALIYYDYMLTLPLEVKYMWRKRFRASTLLYIFCRYALMANVVYLLALAGKLSQGCDHWYRVIAALSVLGRASVIITFTMRTWAVWGRSLWVIALMGTLGLTCIILDIIHAPGVKCTGGSSIEIVDTLLAILMCIFEFFSAILTTVRCILELHSTGGFRNASKKNFFFLVLRQGVLYFAIVSIFTTAAAILNFEAPRGSFFARLPNAFTLPVSCTLTARFLLHLRQWDSEDAQSKTAGGHGDSDENTIGTMSDWRAAAASALSMDEFGADPVGAAVQDMNRKAERKEHREKLEQRDDHHTWHSGVTTMREKEKQPEEATKLKTNQSAGCSGASGTETGQNDRVATAV</sequence>
<feature type="compositionally biased region" description="Basic and acidic residues" evidence="1">
    <location>
        <begin position="301"/>
        <end position="321"/>
    </location>
</feature>
<dbReference type="InterPro" id="IPR045340">
    <property type="entry name" value="DUF6533"/>
</dbReference>
<evidence type="ECO:0000256" key="2">
    <source>
        <dbReference type="SAM" id="Phobius"/>
    </source>
</evidence>
<evidence type="ECO:0000256" key="1">
    <source>
        <dbReference type="SAM" id="MobiDB-lite"/>
    </source>
</evidence>
<feature type="transmembrane region" description="Helical" evidence="2">
    <location>
        <begin position="49"/>
        <end position="68"/>
    </location>
</feature>
<feature type="compositionally biased region" description="Polar residues" evidence="1">
    <location>
        <begin position="342"/>
        <end position="368"/>
    </location>
</feature>
<feature type="transmembrane region" description="Helical" evidence="2">
    <location>
        <begin position="80"/>
        <end position="99"/>
    </location>
</feature>
<feature type="transmembrane region" description="Helical" evidence="2">
    <location>
        <begin position="191"/>
        <end position="212"/>
    </location>
</feature>
<dbReference type="AlphaFoldDB" id="A0A5C3Q9Y5"/>
<dbReference type="EMBL" id="ML178840">
    <property type="protein sequence ID" value="TFK98376.1"/>
    <property type="molecule type" value="Genomic_DNA"/>
</dbReference>
<organism evidence="4 5">
    <name type="scientific">Pterulicium gracile</name>
    <dbReference type="NCBI Taxonomy" id="1884261"/>
    <lineage>
        <taxon>Eukaryota</taxon>
        <taxon>Fungi</taxon>
        <taxon>Dikarya</taxon>
        <taxon>Basidiomycota</taxon>
        <taxon>Agaricomycotina</taxon>
        <taxon>Agaricomycetes</taxon>
        <taxon>Agaricomycetidae</taxon>
        <taxon>Agaricales</taxon>
        <taxon>Pleurotineae</taxon>
        <taxon>Pterulaceae</taxon>
        <taxon>Pterulicium</taxon>
    </lineage>
</organism>
<keyword evidence="2" id="KW-1133">Transmembrane helix</keyword>
<gene>
    <name evidence="4" type="ORF">BDV98DRAFT_573075</name>
</gene>
<feature type="domain" description="DUF6533" evidence="3">
    <location>
        <begin position="20"/>
        <end position="59"/>
    </location>
</feature>
<feature type="region of interest" description="Disordered" evidence="1">
    <location>
        <begin position="301"/>
        <end position="368"/>
    </location>
</feature>
<evidence type="ECO:0000313" key="4">
    <source>
        <dbReference type="EMBL" id="TFK98376.1"/>
    </source>
</evidence>
<feature type="compositionally biased region" description="Basic and acidic residues" evidence="1">
    <location>
        <begin position="329"/>
        <end position="341"/>
    </location>
</feature>
<dbReference type="Pfam" id="PF20151">
    <property type="entry name" value="DUF6533"/>
    <property type="match status" value="1"/>
</dbReference>
<dbReference type="Proteomes" id="UP000305067">
    <property type="component" value="Unassembled WGS sequence"/>
</dbReference>
<evidence type="ECO:0000313" key="5">
    <source>
        <dbReference type="Proteomes" id="UP000305067"/>
    </source>
</evidence>
<dbReference type="OrthoDB" id="3267855at2759"/>
<proteinExistence type="predicted"/>
<feature type="transmembrane region" description="Helical" evidence="2">
    <location>
        <begin position="111"/>
        <end position="130"/>
    </location>
</feature>
<evidence type="ECO:0000259" key="3">
    <source>
        <dbReference type="Pfam" id="PF20151"/>
    </source>
</evidence>
<keyword evidence="2" id="KW-0472">Membrane</keyword>